<comment type="caution">
    <text evidence="1">The sequence shown here is derived from an EMBL/GenBank/DDBJ whole genome shotgun (WGS) entry which is preliminary data.</text>
</comment>
<organism evidence="1">
    <name type="scientific">marine sediment metagenome</name>
    <dbReference type="NCBI Taxonomy" id="412755"/>
    <lineage>
        <taxon>unclassified sequences</taxon>
        <taxon>metagenomes</taxon>
        <taxon>ecological metagenomes</taxon>
    </lineage>
</organism>
<gene>
    <name evidence="1" type="ORF">LCGC14_2211790</name>
</gene>
<sequence length="174" mass="19566">MTEQVAVSILDGCPESVQNHHVVLRLRRRSLAQVKRLLAKQGKIGRKIKAKRKTLAKVKTDLHKGLAKGTRPTQDAIDEYVEASLENSLLGRQLQRKYRVAKCGGPDISDFKDAARIYDMRAAKMELEINGESNPDEDPLTKLDPSVLAAIEMLRLEEQDGRQRKVIEGKVLEI</sequence>
<accession>A0A0F9DDI9</accession>
<name>A0A0F9DDI9_9ZZZZ</name>
<dbReference type="AlphaFoldDB" id="A0A0F9DDI9"/>
<dbReference type="EMBL" id="LAZR01029366">
    <property type="protein sequence ID" value="KKL59788.1"/>
    <property type="molecule type" value="Genomic_DNA"/>
</dbReference>
<reference evidence="1" key="1">
    <citation type="journal article" date="2015" name="Nature">
        <title>Complex archaea that bridge the gap between prokaryotes and eukaryotes.</title>
        <authorList>
            <person name="Spang A."/>
            <person name="Saw J.H."/>
            <person name="Jorgensen S.L."/>
            <person name="Zaremba-Niedzwiedzka K."/>
            <person name="Martijn J."/>
            <person name="Lind A.E."/>
            <person name="van Eijk R."/>
            <person name="Schleper C."/>
            <person name="Guy L."/>
            <person name="Ettema T.J."/>
        </authorList>
    </citation>
    <scope>NUCLEOTIDE SEQUENCE</scope>
</reference>
<protein>
    <submittedName>
        <fullName evidence="1">Uncharacterized protein</fullName>
    </submittedName>
</protein>
<proteinExistence type="predicted"/>
<evidence type="ECO:0000313" key="1">
    <source>
        <dbReference type="EMBL" id="KKL59788.1"/>
    </source>
</evidence>